<evidence type="ECO:0000313" key="3">
    <source>
        <dbReference type="WBParaSite" id="Hba_10587"/>
    </source>
</evidence>
<reference evidence="3" key="1">
    <citation type="submission" date="2016-11" db="UniProtKB">
        <authorList>
            <consortium name="WormBaseParasite"/>
        </authorList>
    </citation>
    <scope>IDENTIFICATION</scope>
</reference>
<feature type="transmembrane region" description="Helical" evidence="1">
    <location>
        <begin position="6"/>
        <end position="35"/>
    </location>
</feature>
<protein>
    <submittedName>
        <fullName evidence="3">Uncharacterized protein</fullName>
    </submittedName>
</protein>
<sequence length="263" mass="30317">MTSSVIINVVYLSLLIVLNLITNRALTIILTPLLISTSYQEQYNSHLLLLIYLFNLCLFLYSYMNILKPISSDPYIFHPFLSADDIQYEYLSEFVPIQAKLHWLPYILSISPFNKNVVIVMEIGYVISESHLVTFKNIVKHLPDVASQRDQYYIVVSYDDVIISSCSSKEKEWNPSLNIEDFIEQILYIISHIYSFYDFCCDILGELAEAPRTMQFLANAILKSNIPIKLNVIIVRNGKLIISDVIVLSSSSFRVSRLKFCIF</sequence>
<evidence type="ECO:0000313" key="2">
    <source>
        <dbReference type="Proteomes" id="UP000095283"/>
    </source>
</evidence>
<organism evidence="2 3">
    <name type="scientific">Heterorhabditis bacteriophora</name>
    <name type="common">Entomopathogenic nematode worm</name>
    <dbReference type="NCBI Taxonomy" id="37862"/>
    <lineage>
        <taxon>Eukaryota</taxon>
        <taxon>Metazoa</taxon>
        <taxon>Ecdysozoa</taxon>
        <taxon>Nematoda</taxon>
        <taxon>Chromadorea</taxon>
        <taxon>Rhabditida</taxon>
        <taxon>Rhabditina</taxon>
        <taxon>Rhabditomorpha</taxon>
        <taxon>Strongyloidea</taxon>
        <taxon>Heterorhabditidae</taxon>
        <taxon>Heterorhabditis</taxon>
    </lineage>
</organism>
<keyword evidence="1" id="KW-0812">Transmembrane</keyword>
<dbReference type="AlphaFoldDB" id="A0A1I7WZM0"/>
<keyword evidence="1" id="KW-0472">Membrane</keyword>
<evidence type="ECO:0000256" key="1">
    <source>
        <dbReference type="SAM" id="Phobius"/>
    </source>
</evidence>
<dbReference type="WBParaSite" id="Hba_10587">
    <property type="protein sequence ID" value="Hba_10587"/>
    <property type="gene ID" value="Hba_10587"/>
</dbReference>
<proteinExistence type="predicted"/>
<name>A0A1I7WZM0_HETBA</name>
<keyword evidence="2" id="KW-1185">Reference proteome</keyword>
<accession>A0A1I7WZM0</accession>
<keyword evidence="1" id="KW-1133">Transmembrane helix</keyword>
<dbReference type="Proteomes" id="UP000095283">
    <property type="component" value="Unplaced"/>
</dbReference>
<feature type="transmembrane region" description="Helical" evidence="1">
    <location>
        <begin position="47"/>
        <end position="64"/>
    </location>
</feature>